<name>A0A6N3CQK5_9FIRM</name>
<accession>A0A6N3CQK5</accession>
<keyword evidence="8" id="KW-0443">Lipid metabolism</keyword>
<evidence type="ECO:0000256" key="10">
    <source>
        <dbReference type="ARBA" id="ARBA00023315"/>
    </source>
</evidence>
<reference evidence="18" key="1">
    <citation type="submission" date="2019-11" db="EMBL/GenBank/DDBJ databases">
        <authorList>
            <person name="Feng L."/>
        </authorList>
    </citation>
    <scope>NUCLEOTIDE SEQUENCE</scope>
    <source>
        <strain evidence="18">IbartlettiiLFYP30</strain>
    </source>
</reference>
<keyword evidence="9 14" id="KW-0275">Fatty acid biosynthesis</keyword>
<keyword evidence="10 14" id="KW-0012">Acyltransferase</keyword>
<dbReference type="PROSITE" id="PS52004">
    <property type="entry name" value="KS3_2"/>
    <property type="match status" value="1"/>
</dbReference>
<dbReference type="InterPro" id="IPR014031">
    <property type="entry name" value="Ketoacyl_synth_C"/>
</dbReference>
<evidence type="ECO:0000256" key="2">
    <source>
        <dbReference type="ARBA" id="ARBA00008467"/>
    </source>
</evidence>
<dbReference type="GO" id="GO:0004315">
    <property type="term" value="F:3-oxoacyl-[acyl-carrier-protein] synthase activity"/>
    <property type="evidence" value="ECO:0007669"/>
    <property type="project" value="UniProtKB-UniRule"/>
</dbReference>
<comment type="similarity">
    <text evidence="2 14 16">Belongs to the thiolase-like superfamily. Beta-ketoacyl-ACP synthases family.</text>
</comment>
<comment type="function">
    <text evidence="11 14">Involved in the type II fatty acid elongation cycle. Catalyzes the elongation of a wide range of acyl-ACP by the addition of two carbons from malonyl-ACP to an acyl acceptor. Can efficiently catalyze the conversion of palmitoleoyl-ACP (cis-hexadec-9-enoyl-ACP) to cis-vaccenoyl-ACP (cis-octadec-11-enoyl-ACP), an essential step in the thermal regulation of fatty acid composition.</text>
</comment>
<evidence type="ECO:0000256" key="9">
    <source>
        <dbReference type="ARBA" id="ARBA00023160"/>
    </source>
</evidence>
<dbReference type="SUPFAM" id="SSF53901">
    <property type="entry name" value="Thiolase-like"/>
    <property type="match status" value="2"/>
</dbReference>
<comment type="pathway">
    <text evidence="1 14">Lipid metabolism; fatty acid biosynthesis.</text>
</comment>
<evidence type="ECO:0000256" key="8">
    <source>
        <dbReference type="ARBA" id="ARBA00023098"/>
    </source>
</evidence>
<dbReference type="Pfam" id="PF00109">
    <property type="entry name" value="ketoacyl-synt"/>
    <property type="match status" value="1"/>
</dbReference>
<dbReference type="Pfam" id="PF02801">
    <property type="entry name" value="Ketoacyl-synt_C"/>
    <property type="match status" value="1"/>
</dbReference>
<dbReference type="PANTHER" id="PTHR11712:SF336">
    <property type="entry name" value="3-OXOACYL-[ACYL-CARRIER-PROTEIN] SYNTHASE, MITOCHONDRIAL"/>
    <property type="match status" value="1"/>
</dbReference>
<dbReference type="NCBIfam" id="TIGR03150">
    <property type="entry name" value="fabF"/>
    <property type="match status" value="1"/>
</dbReference>
<protein>
    <recommendedName>
        <fullName evidence="4 14">3-oxoacyl-[acyl-carrier-protein] synthase 2</fullName>
        <ecNumber evidence="3 14">2.3.1.179</ecNumber>
    </recommendedName>
</protein>
<feature type="domain" description="Ketosynthase family 3 (KS3)" evidence="17">
    <location>
        <begin position="2"/>
        <end position="409"/>
    </location>
</feature>
<evidence type="ECO:0000256" key="11">
    <source>
        <dbReference type="ARBA" id="ARBA00024006"/>
    </source>
</evidence>
<evidence type="ECO:0000256" key="16">
    <source>
        <dbReference type="RuleBase" id="RU003694"/>
    </source>
</evidence>
<keyword evidence="7" id="KW-0276">Fatty acid metabolism</keyword>
<evidence type="ECO:0000256" key="3">
    <source>
        <dbReference type="ARBA" id="ARBA00012356"/>
    </source>
</evidence>
<dbReference type="UniPathway" id="UPA00094"/>
<dbReference type="EC" id="2.3.1.179" evidence="3 14"/>
<evidence type="ECO:0000256" key="6">
    <source>
        <dbReference type="ARBA" id="ARBA00022679"/>
    </source>
</evidence>
<evidence type="ECO:0000256" key="4">
    <source>
        <dbReference type="ARBA" id="ARBA00014657"/>
    </source>
</evidence>
<evidence type="ECO:0000256" key="13">
    <source>
        <dbReference type="ARBA" id="ARBA00047659"/>
    </source>
</evidence>
<dbReference type="AlphaFoldDB" id="A0A6N3CQK5"/>
<dbReference type="InterPro" id="IPR014030">
    <property type="entry name" value="Ketoacyl_synth_N"/>
</dbReference>
<comment type="catalytic activity">
    <reaction evidence="12 14">
        <text>(9Z)-hexadecenoyl-[ACP] + malonyl-[ACP] + H(+) = 3-oxo-(11Z)-octadecenoyl-[ACP] + holo-[ACP] + CO2</text>
        <dbReference type="Rhea" id="RHEA:55040"/>
        <dbReference type="Rhea" id="RHEA-COMP:9623"/>
        <dbReference type="Rhea" id="RHEA-COMP:9685"/>
        <dbReference type="Rhea" id="RHEA-COMP:10800"/>
        <dbReference type="Rhea" id="RHEA-COMP:14074"/>
        <dbReference type="ChEBI" id="CHEBI:15378"/>
        <dbReference type="ChEBI" id="CHEBI:16526"/>
        <dbReference type="ChEBI" id="CHEBI:64479"/>
        <dbReference type="ChEBI" id="CHEBI:78449"/>
        <dbReference type="ChEBI" id="CHEBI:83989"/>
        <dbReference type="ChEBI" id="CHEBI:138538"/>
        <dbReference type="EC" id="2.3.1.179"/>
    </reaction>
</comment>
<dbReference type="GO" id="GO:0006633">
    <property type="term" value="P:fatty acid biosynthetic process"/>
    <property type="evidence" value="ECO:0007669"/>
    <property type="project" value="UniProtKB-UniRule"/>
</dbReference>
<dbReference type="RefSeq" id="WP_024037427.1">
    <property type="nucleotide sequence ID" value="NZ_CACRUE010000030.1"/>
</dbReference>
<dbReference type="InterPro" id="IPR018201">
    <property type="entry name" value="Ketoacyl_synth_AS"/>
</dbReference>
<gene>
    <name evidence="18" type="primary">fabF_2</name>
    <name evidence="18" type="ORF">IBLFYP30_01918</name>
</gene>
<keyword evidence="6 14" id="KW-0808">Transferase</keyword>
<dbReference type="CDD" id="cd00834">
    <property type="entry name" value="KAS_I_II"/>
    <property type="match status" value="1"/>
</dbReference>
<comment type="catalytic activity">
    <reaction evidence="13 14">
        <text>a fatty acyl-[ACP] + malonyl-[ACP] + H(+) = a 3-oxoacyl-[ACP] + holo-[ACP] + CO2</text>
        <dbReference type="Rhea" id="RHEA:22836"/>
        <dbReference type="Rhea" id="RHEA-COMP:9623"/>
        <dbReference type="Rhea" id="RHEA-COMP:9685"/>
        <dbReference type="Rhea" id="RHEA-COMP:9916"/>
        <dbReference type="Rhea" id="RHEA-COMP:14125"/>
        <dbReference type="ChEBI" id="CHEBI:15378"/>
        <dbReference type="ChEBI" id="CHEBI:16526"/>
        <dbReference type="ChEBI" id="CHEBI:64479"/>
        <dbReference type="ChEBI" id="CHEBI:78449"/>
        <dbReference type="ChEBI" id="CHEBI:78776"/>
        <dbReference type="ChEBI" id="CHEBI:138651"/>
    </reaction>
</comment>
<organism evidence="18">
    <name type="scientific">Intestinibacter bartlettii</name>
    <dbReference type="NCBI Taxonomy" id="261299"/>
    <lineage>
        <taxon>Bacteria</taxon>
        <taxon>Bacillati</taxon>
        <taxon>Bacillota</taxon>
        <taxon>Clostridia</taxon>
        <taxon>Peptostreptococcales</taxon>
        <taxon>Peptostreptococcaceae</taxon>
        <taxon>Intestinibacter</taxon>
    </lineage>
</organism>
<dbReference type="PANTHER" id="PTHR11712">
    <property type="entry name" value="POLYKETIDE SYNTHASE-RELATED"/>
    <property type="match status" value="1"/>
</dbReference>
<evidence type="ECO:0000256" key="5">
    <source>
        <dbReference type="ARBA" id="ARBA00022516"/>
    </source>
</evidence>
<proteinExistence type="inferred from homology"/>
<feature type="active site" description="For beta-ketoacyl synthase activity" evidence="15">
    <location>
        <position position="163"/>
    </location>
</feature>
<keyword evidence="5 14" id="KW-0444">Lipid biosynthesis</keyword>
<evidence type="ECO:0000256" key="1">
    <source>
        <dbReference type="ARBA" id="ARBA00005194"/>
    </source>
</evidence>
<dbReference type="InterPro" id="IPR000794">
    <property type="entry name" value="Beta-ketoacyl_synthase"/>
</dbReference>
<evidence type="ECO:0000256" key="12">
    <source>
        <dbReference type="ARBA" id="ARBA00047318"/>
    </source>
</evidence>
<evidence type="ECO:0000256" key="15">
    <source>
        <dbReference type="PIRSR" id="PIRSR000447-1"/>
    </source>
</evidence>
<dbReference type="Gene3D" id="3.40.47.10">
    <property type="match status" value="1"/>
</dbReference>
<dbReference type="NCBIfam" id="NF005589">
    <property type="entry name" value="PRK07314.1"/>
    <property type="match status" value="1"/>
</dbReference>
<dbReference type="InterPro" id="IPR016039">
    <property type="entry name" value="Thiolase-like"/>
</dbReference>
<dbReference type="GO" id="GO:0005829">
    <property type="term" value="C:cytosol"/>
    <property type="evidence" value="ECO:0007669"/>
    <property type="project" value="TreeGrafter"/>
</dbReference>
<evidence type="ECO:0000256" key="14">
    <source>
        <dbReference type="PIRNR" id="PIRNR000447"/>
    </source>
</evidence>
<dbReference type="PIRSF" id="PIRSF000447">
    <property type="entry name" value="KAS_II"/>
    <property type="match status" value="1"/>
</dbReference>
<dbReference type="EMBL" id="CACRUE010000030">
    <property type="protein sequence ID" value="VYU17079.1"/>
    <property type="molecule type" value="Genomic_DNA"/>
</dbReference>
<evidence type="ECO:0000259" key="17">
    <source>
        <dbReference type="PROSITE" id="PS52004"/>
    </source>
</evidence>
<dbReference type="InterPro" id="IPR017568">
    <property type="entry name" value="3-oxoacyl-ACP_synth-2"/>
</dbReference>
<evidence type="ECO:0000256" key="7">
    <source>
        <dbReference type="ARBA" id="ARBA00022832"/>
    </source>
</evidence>
<evidence type="ECO:0000313" key="18">
    <source>
        <dbReference type="EMBL" id="VYU17079.1"/>
    </source>
</evidence>
<sequence length="411" mass="44157">MKNRVVITGMGAVTPIGNTETEFWENAKSGKLGIDTIKSIDTEGLDVKFAGEVKNLDIEKFLDKKECRRLDKFTQYALIASMEAVENAKLDLNQIDKDRFAVIVGSGIGGFNTNEKEFKTLHTKGIKRISPMYIPMTIINAAAANIAIKFGARGMCTSVVTACATGTNSIGDAYRHIKDGYADIAITGGCESSITPIAIAGFTNMRALSTSKNKTKASIPFDKERGGFVMGEGAGILVIESLEHAKKRGANILAEIVGYGSTCDAYHITSPSPEGVAAANAMKNAVKEANVKMNDVSYINAHGTSTYYNDLYETRAIKNAFGEDAKNIPISSTKSMIGHLLGAAGAVESIICVRALNEGFIPPTIGYTESEEELDLDYVPNKGRCADLKYALNNSLGFGGHNACLLFKKWD</sequence>
<dbReference type="PROSITE" id="PS00606">
    <property type="entry name" value="KS3_1"/>
    <property type="match status" value="1"/>
</dbReference>
<dbReference type="FunFam" id="3.40.47.10:FF:000009">
    <property type="entry name" value="3-oxoacyl-[acyl-carrier-protein] synthase 2"/>
    <property type="match status" value="1"/>
</dbReference>
<dbReference type="InterPro" id="IPR020841">
    <property type="entry name" value="PKS_Beta-ketoAc_synthase_dom"/>
</dbReference>
<dbReference type="SMART" id="SM00825">
    <property type="entry name" value="PKS_KS"/>
    <property type="match status" value="1"/>
</dbReference>